<dbReference type="Proteomes" id="UP000008225">
    <property type="component" value="Chromosome 7"/>
</dbReference>
<name>A0A8I4A5P8_CALJA</name>
<reference evidence="2 3" key="1">
    <citation type="submission" date="2009-03" db="EMBL/GenBank/DDBJ databases">
        <authorList>
            <person name="Warren W."/>
            <person name="Ye L."/>
            <person name="Minx P."/>
            <person name="Worley K."/>
            <person name="Gibbs R."/>
            <person name="Wilson R.K."/>
        </authorList>
    </citation>
    <scope>NUCLEOTIDE SEQUENCE [LARGE SCALE GENOMIC DNA]</scope>
</reference>
<dbReference type="AlphaFoldDB" id="A0A8I4A5P8"/>
<feature type="compositionally biased region" description="Polar residues" evidence="1">
    <location>
        <begin position="64"/>
        <end position="86"/>
    </location>
</feature>
<feature type="region of interest" description="Disordered" evidence="1">
    <location>
        <begin position="63"/>
        <end position="86"/>
    </location>
</feature>
<reference evidence="2" key="3">
    <citation type="submission" date="2025-09" db="UniProtKB">
        <authorList>
            <consortium name="Ensembl"/>
        </authorList>
    </citation>
    <scope>IDENTIFICATION</scope>
</reference>
<organism evidence="2 3">
    <name type="scientific">Callithrix jacchus</name>
    <name type="common">White-tufted-ear marmoset</name>
    <name type="synonym">Simia Jacchus</name>
    <dbReference type="NCBI Taxonomy" id="9483"/>
    <lineage>
        <taxon>Eukaryota</taxon>
        <taxon>Metazoa</taxon>
        <taxon>Chordata</taxon>
        <taxon>Craniata</taxon>
        <taxon>Vertebrata</taxon>
        <taxon>Euteleostomi</taxon>
        <taxon>Mammalia</taxon>
        <taxon>Eutheria</taxon>
        <taxon>Euarchontoglires</taxon>
        <taxon>Primates</taxon>
        <taxon>Haplorrhini</taxon>
        <taxon>Platyrrhini</taxon>
        <taxon>Cebidae</taxon>
        <taxon>Callitrichinae</taxon>
        <taxon>Callithrix</taxon>
        <taxon>Callithrix</taxon>
    </lineage>
</organism>
<sequence>FIFLLLGSLQPPPPRFQLFSCLSPPGVVGNTGTHHHLWLIWVFLVETEFHRVGQAGLELPASSDLPTSASQSAGITNVNHCTQPSQ</sequence>
<proteinExistence type="predicted"/>
<evidence type="ECO:0000313" key="3">
    <source>
        <dbReference type="Proteomes" id="UP000008225"/>
    </source>
</evidence>
<dbReference type="PANTHER" id="PTHR12138">
    <property type="entry name" value="PRIMATE-EXPANDED PROTEIN FAMILY"/>
    <property type="match status" value="1"/>
</dbReference>
<reference evidence="2" key="2">
    <citation type="submission" date="2025-08" db="UniProtKB">
        <authorList>
            <consortium name="Ensembl"/>
        </authorList>
    </citation>
    <scope>IDENTIFICATION</scope>
</reference>
<dbReference type="Ensembl" id="ENSCJAT00000120753.1">
    <property type="protein sequence ID" value="ENSCJAP00000092033.1"/>
    <property type="gene ID" value="ENSCJAG00000073130.1"/>
</dbReference>
<protein>
    <submittedName>
        <fullName evidence="2">Uncharacterized protein</fullName>
    </submittedName>
</protein>
<dbReference type="PRINTS" id="PR02045">
    <property type="entry name" value="F138DOMAIN"/>
</dbReference>
<keyword evidence="3" id="KW-1185">Reference proteome</keyword>
<dbReference type="PANTHER" id="PTHR12138:SF152">
    <property type="entry name" value="C2H2-TYPE DOMAIN-CONTAINING PROTEIN"/>
    <property type="match status" value="1"/>
</dbReference>
<evidence type="ECO:0000256" key="1">
    <source>
        <dbReference type="SAM" id="MobiDB-lite"/>
    </source>
</evidence>
<dbReference type="GeneTree" id="ENSGT01120000271815"/>
<accession>A0A8I4A5P8</accession>
<evidence type="ECO:0000313" key="2">
    <source>
        <dbReference type="Ensembl" id="ENSCJAP00000092033.1"/>
    </source>
</evidence>